<name>A0A3Q9QSN0_9BACI</name>
<evidence type="ECO:0008006" key="6">
    <source>
        <dbReference type="Google" id="ProtNLM"/>
    </source>
</evidence>
<feature type="transmembrane region" description="Helical" evidence="1">
    <location>
        <begin position="6"/>
        <end position="23"/>
    </location>
</feature>
<proteinExistence type="predicted"/>
<feature type="transmembrane region" description="Helical" evidence="1">
    <location>
        <begin position="339"/>
        <end position="362"/>
    </location>
</feature>
<feature type="transmembrane region" description="Helical" evidence="1">
    <location>
        <begin position="136"/>
        <end position="156"/>
    </location>
</feature>
<dbReference type="Proteomes" id="UP000282892">
    <property type="component" value="Chromosome"/>
</dbReference>
<feature type="transmembrane region" description="Helical" evidence="1">
    <location>
        <begin position="49"/>
        <end position="71"/>
    </location>
</feature>
<dbReference type="InterPro" id="IPR014574">
    <property type="entry name" value="UCP032908"/>
</dbReference>
<dbReference type="GO" id="GO:0009636">
    <property type="term" value="P:response to toxic substance"/>
    <property type="evidence" value="ECO:0007669"/>
    <property type="project" value="TreeGrafter"/>
</dbReference>
<dbReference type="OrthoDB" id="157646at2"/>
<dbReference type="Pfam" id="PF19124">
    <property type="entry name" value="DUF5808"/>
    <property type="match status" value="1"/>
</dbReference>
<feature type="transmembrane region" description="Helical" evidence="1">
    <location>
        <begin position="231"/>
        <end position="251"/>
    </location>
</feature>
<evidence type="ECO:0000313" key="5">
    <source>
        <dbReference type="Proteomes" id="UP000282892"/>
    </source>
</evidence>
<dbReference type="PIRSF" id="PIRSF032908">
    <property type="entry name" value="UCP032908"/>
    <property type="match status" value="1"/>
</dbReference>
<sequence length="363" mass="41860">MLMFLIILMIPMYIPLIFIPYWTRKTESFGVSIPEEAYKRPDLKKMRNSYAWITGVLAVIVTAVLAMSASVRDEDSIAILYSILIAVYIVASFIVYLIFHNQMKNIKKQHPDWTKKPQVITVNTQFRRQKLTYSNYWFVIPFLISIATIVFTLVNYQQIPDRFPTQYSFSGEITNWASKSYRSVLLLPIMQIYMTLLFLFINIVISKAKQQVSAANPEESLRQNIIFRRRWSLFMILMGTGLIALLMLPQLSMIYPINHQLQLYVPLVYVVVVCAGTIILSITTGQGGSRVSRKALSDAGKVIDRDDDRYWKLGMFYFNPKDPAIFLEKRFGIGWTNNWAHPLSWVFIIVVILLAVGLPMLLG</sequence>
<dbReference type="RefSeq" id="WP_127485450.1">
    <property type="nucleotide sequence ID" value="NZ_CP022572.1"/>
</dbReference>
<dbReference type="PANTHER" id="PTHR37810:SF9">
    <property type="entry name" value="MEMBRANE PROTEIN"/>
    <property type="match status" value="1"/>
</dbReference>
<keyword evidence="5" id="KW-1185">Reference proteome</keyword>
<dbReference type="Pfam" id="PF07853">
    <property type="entry name" value="DUF1648"/>
    <property type="match status" value="1"/>
</dbReference>
<evidence type="ECO:0000313" key="4">
    <source>
        <dbReference type="EMBL" id="AZU60678.1"/>
    </source>
</evidence>
<evidence type="ECO:0000256" key="1">
    <source>
        <dbReference type="SAM" id="Phobius"/>
    </source>
</evidence>
<keyword evidence="1" id="KW-0812">Transmembrane</keyword>
<evidence type="ECO:0000259" key="3">
    <source>
        <dbReference type="Pfam" id="PF19124"/>
    </source>
</evidence>
<protein>
    <recommendedName>
        <fullName evidence="6">DUF1648 domain-containing protein</fullName>
    </recommendedName>
</protein>
<dbReference type="InterPro" id="IPR012867">
    <property type="entry name" value="DUF1648"/>
</dbReference>
<dbReference type="EMBL" id="CP022572">
    <property type="protein sequence ID" value="AZU60678.1"/>
    <property type="molecule type" value="Genomic_DNA"/>
</dbReference>
<dbReference type="PANTHER" id="PTHR37810">
    <property type="entry name" value="IMMUNITY PROTEIN SDPI"/>
    <property type="match status" value="1"/>
</dbReference>
<feature type="domain" description="DUF5808" evidence="3">
    <location>
        <begin position="320"/>
        <end position="345"/>
    </location>
</feature>
<dbReference type="AlphaFoldDB" id="A0A3Q9QSN0"/>
<accession>A0A3Q9QSN0</accession>
<gene>
    <name evidence="4" type="ORF">CHR53_05030</name>
</gene>
<dbReference type="InterPro" id="IPR043831">
    <property type="entry name" value="DUF5808"/>
</dbReference>
<keyword evidence="1" id="KW-0472">Membrane</keyword>
<feature type="transmembrane region" description="Helical" evidence="1">
    <location>
        <begin position="185"/>
        <end position="205"/>
    </location>
</feature>
<dbReference type="STRING" id="1193713.GCA_001636315_03533"/>
<keyword evidence="1" id="KW-1133">Transmembrane helix</keyword>
<organism evidence="4 5">
    <name type="scientific">Neobacillus mesonae</name>
    <dbReference type="NCBI Taxonomy" id="1193713"/>
    <lineage>
        <taxon>Bacteria</taxon>
        <taxon>Bacillati</taxon>
        <taxon>Bacillota</taxon>
        <taxon>Bacilli</taxon>
        <taxon>Bacillales</taxon>
        <taxon>Bacillaceae</taxon>
        <taxon>Neobacillus</taxon>
    </lineage>
</organism>
<evidence type="ECO:0000259" key="2">
    <source>
        <dbReference type="Pfam" id="PF07853"/>
    </source>
</evidence>
<reference evidence="4 5" key="1">
    <citation type="submission" date="2017-07" db="EMBL/GenBank/DDBJ databases">
        <title>The complete genome sequence of Bacillus mesonae strain H20-5, an efficient strain improving plant abiotic stress resistance.</title>
        <authorList>
            <person name="Kim S.Y."/>
            <person name="Song H."/>
            <person name="Sang M.K."/>
            <person name="Weon H.-Y."/>
            <person name="Song J."/>
        </authorList>
    </citation>
    <scope>NUCLEOTIDE SEQUENCE [LARGE SCALE GENOMIC DNA]</scope>
    <source>
        <strain evidence="4 5">H20-5</strain>
    </source>
</reference>
<feature type="domain" description="DUF1648" evidence="2">
    <location>
        <begin position="143"/>
        <end position="192"/>
    </location>
</feature>
<feature type="transmembrane region" description="Helical" evidence="1">
    <location>
        <begin position="263"/>
        <end position="284"/>
    </location>
</feature>
<feature type="transmembrane region" description="Helical" evidence="1">
    <location>
        <begin position="77"/>
        <end position="99"/>
    </location>
</feature>
<dbReference type="KEGG" id="nmk:CHR53_05030"/>